<feature type="signal peptide" evidence="1">
    <location>
        <begin position="1"/>
        <end position="21"/>
    </location>
</feature>
<proteinExistence type="predicted"/>
<dbReference type="CDD" id="cd01846">
    <property type="entry name" value="fatty_acyltransferase_like"/>
    <property type="match status" value="1"/>
</dbReference>
<dbReference type="Proteomes" id="UP001556367">
    <property type="component" value="Unassembled WGS sequence"/>
</dbReference>
<dbReference type="Gene3D" id="3.40.50.1110">
    <property type="entry name" value="SGNH hydrolase"/>
    <property type="match status" value="1"/>
</dbReference>
<name>A0ABR3K0W2_9AGAR</name>
<feature type="chain" id="PRO_5046734697" description="Carbohydrate esterase family 16 protein" evidence="1">
    <location>
        <begin position="22"/>
        <end position="318"/>
    </location>
</feature>
<comment type="caution">
    <text evidence="2">The sequence shown here is derived from an EMBL/GenBank/DDBJ whole genome shotgun (WGS) entry which is preliminary data.</text>
</comment>
<protein>
    <recommendedName>
        <fullName evidence="4">Carbohydrate esterase family 16 protein</fullName>
    </recommendedName>
</protein>
<gene>
    <name evidence="2" type="ORF">HGRIS_006358</name>
</gene>
<accession>A0ABR3K0W2</accession>
<keyword evidence="1" id="KW-0732">Signal</keyword>
<keyword evidence="3" id="KW-1185">Reference proteome</keyword>
<dbReference type="EMBL" id="JASNQZ010000001">
    <property type="protein sequence ID" value="KAL0961409.1"/>
    <property type="molecule type" value="Genomic_DNA"/>
</dbReference>
<dbReference type="InterPro" id="IPR036514">
    <property type="entry name" value="SGNH_hydro_sf"/>
</dbReference>
<organism evidence="2 3">
    <name type="scientific">Hohenbuehelia grisea</name>
    <dbReference type="NCBI Taxonomy" id="104357"/>
    <lineage>
        <taxon>Eukaryota</taxon>
        <taxon>Fungi</taxon>
        <taxon>Dikarya</taxon>
        <taxon>Basidiomycota</taxon>
        <taxon>Agaricomycotina</taxon>
        <taxon>Agaricomycetes</taxon>
        <taxon>Agaricomycetidae</taxon>
        <taxon>Agaricales</taxon>
        <taxon>Pleurotineae</taxon>
        <taxon>Pleurotaceae</taxon>
        <taxon>Hohenbuehelia</taxon>
    </lineage>
</organism>
<dbReference type="SUPFAM" id="SSF52266">
    <property type="entry name" value="SGNH hydrolase"/>
    <property type="match status" value="1"/>
</dbReference>
<sequence length="318" mass="35770">MRLTAFSQLIWFASIVCVCATEKPVFDWDAIQYVYAFGDSYSFVQGTAGHPNFSFIGDAIEFPFAPRELLTNEIIPKNTSSEGSNWLEFLTGCFEGRPSNCGIQLWNFAFAGADIDAALLPLHHDFTIPLVDQVKQWKRFASKILPRPPRKTLTTWWIGINDTGDTVFNTTISNFTAFWEAEITSYFNAVQLALDNGLTGAHLFINVPPEERSPATLGNSTKVALMKEHIDLFNVILGQHIDRFQHTHSATTVFRFDAHEWFNTVLDSPASFGFTNTTGFCTCLEPGFFWYNSGHPTERVHELLSEAIRNHLVAASNQ</sequence>
<evidence type="ECO:0000256" key="1">
    <source>
        <dbReference type="SAM" id="SignalP"/>
    </source>
</evidence>
<evidence type="ECO:0008006" key="4">
    <source>
        <dbReference type="Google" id="ProtNLM"/>
    </source>
</evidence>
<evidence type="ECO:0000313" key="3">
    <source>
        <dbReference type="Proteomes" id="UP001556367"/>
    </source>
</evidence>
<dbReference type="InterPro" id="IPR001087">
    <property type="entry name" value="GDSL"/>
</dbReference>
<dbReference type="Pfam" id="PF00657">
    <property type="entry name" value="Lipase_GDSL"/>
    <property type="match status" value="1"/>
</dbReference>
<reference evidence="3" key="1">
    <citation type="submission" date="2024-06" db="EMBL/GenBank/DDBJ databases">
        <title>Multi-omics analyses provide insights into the biosynthesis of the anticancer antibiotic pleurotin in Hohenbuehelia grisea.</title>
        <authorList>
            <person name="Weaver J.A."/>
            <person name="Alberti F."/>
        </authorList>
    </citation>
    <scope>NUCLEOTIDE SEQUENCE [LARGE SCALE GENOMIC DNA]</scope>
    <source>
        <strain evidence="3">T-177</strain>
    </source>
</reference>
<evidence type="ECO:0000313" key="2">
    <source>
        <dbReference type="EMBL" id="KAL0961409.1"/>
    </source>
</evidence>